<evidence type="ECO:0000256" key="2">
    <source>
        <dbReference type="ARBA" id="ARBA00022448"/>
    </source>
</evidence>
<dbReference type="Pfam" id="PF00528">
    <property type="entry name" value="BPD_transp_1"/>
    <property type="match status" value="1"/>
</dbReference>
<protein>
    <recommendedName>
        <fullName evidence="8">ABC transmembrane type-1 domain-containing protein</fullName>
    </recommendedName>
</protein>
<keyword evidence="4 7" id="KW-0812">Transmembrane</keyword>
<evidence type="ECO:0000259" key="8">
    <source>
        <dbReference type="PROSITE" id="PS50928"/>
    </source>
</evidence>
<keyword evidence="6 7" id="KW-0472">Membrane</keyword>
<dbReference type="GO" id="GO:0055085">
    <property type="term" value="P:transmembrane transport"/>
    <property type="evidence" value="ECO:0007669"/>
    <property type="project" value="InterPro"/>
</dbReference>
<dbReference type="PANTHER" id="PTHR30151:SF38">
    <property type="entry name" value="ALIPHATIC SULFONATES TRANSPORT PERMEASE PROTEIN SSUC-RELATED"/>
    <property type="match status" value="1"/>
</dbReference>
<evidence type="ECO:0000256" key="5">
    <source>
        <dbReference type="ARBA" id="ARBA00022989"/>
    </source>
</evidence>
<organism evidence="9">
    <name type="scientific">marine sediment metagenome</name>
    <dbReference type="NCBI Taxonomy" id="412755"/>
    <lineage>
        <taxon>unclassified sequences</taxon>
        <taxon>metagenomes</taxon>
        <taxon>ecological metagenomes</taxon>
    </lineage>
</organism>
<comment type="caution">
    <text evidence="9">The sequence shown here is derived from an EMBL/GenBank/DDBJ whole genome shotgun (WGS) entry which is preliminary data.</text>
</comment>
<keyword evidence="5 7" id="KW-1133">Transmembrane helix</keyword>
<evidence type="ECO:0000256" key="6">
    <source>
        <dbReference type="ARBA" id="ARBA00023136"/>
    </source>
</evidence>
<dbReference type="EMBL" id="BARU01013766">
    <property type="protein sequence ID" value="GAH40612.1"/>
    <property type="molecule type" value="Genomic_DNA"/>
</dbReference>
<evidence type="ECO:0000313" key="9">
    <source>
        <dbReference type="EMBL" id="GAH40612.1"/>
    </source>
</evidence>
<feature type="transmembrane region" description="Helical" evidence="7">
    <location>
        <begin position="58"/>
        <end position="77"/>
    </location>
</feature>
<accession>X1F6R0</accession>
<feature type="non-terminal residue" evidence="9">
    <location>
        <position position="1"/>
    </location>
</feature>
<comment type="subcellular location">
    <subcellularLocation>
        <location evidence="1">Cell membrane</location>
        <topology evidence="1">Multi-pass membrane protein</topology>
    </subcellularLocation>
</comment>
<evidence type="ECO:0000256" key="1">
    <source>
        <dbReference type="ARBA" id="ARBA00004651"/>
    </source>
</evidence>
<keyword evidence="3" id="KW-1003">Cell membrane</keyword>
<proteinExistence type="predicted"/>
<dbReference type="GO" id="GO:0005886">
    <property type="term" value="C:plasma membrane"/>
    <property type="evidence" value="ECO:0007669"/>
    <property type="project" value="UniProtKB-SubCell"/>
</dbReference>
<keyword evidence="2" id="KW-0813">Transport</keyword>
<feature type="domain" description="ABC transmembrane type-1" evidence="8">
    <location>
        <begin position="1"/>
        <end position="110"/>
    </location>
</feature>
<evidence type="ECO:0000256" key="4">
    <source>
        <dbReference type="ARBA" id="ARBA00022692"/>
    </source>
</evidence>
<gene>
    <name evidence="9" type="ORF">S03H2_24667</name>
</gene>
<dbReference type="PANTHER" id="PTHR30151">
    <property type="entry name" value="ALKANE SULFONATE ABC TRANSPORTER-RELATED, MEMBRANE SUBUNIT"/>
    <property type="match status" value="1"/>
</dbReference>
<reference evidence="9" key="1">
    <citation type="journal article" date="2014" name="Front. Microbiol.">
        <title>High frequency of phylogenetically diverse reductive dehalogenase-homologous genes in deep subseafloor sedimentary metagenomes.</title>
        <authorList>
            <person name="Kawai M."/>
            <person name="Futagami T."/>
            <person name="Toyoda A."/>
            <person name="Takaki Y."/>
            <person name="Nishi S."/>
            <person name="Hori S."/>
            <person name="Arai W."/>
            <person name="Tsubouchi T."/>
            <person name="Morono Y."/>
            <person name="Uchiyama I."/>
            <person name="Ito T."/>
            <person name="Fujiyama A."/>
            <person name="Inagaki F."/>
            <person name="Takami H."/>
        </authorList>
    </citation>
    <scope>NUCLEOTIDE SEQUENCE</scope>
    <source>
        <strain evidence="9">Expedition CK06-06</strain>
    </source>
</reference>
<sequence>PVLYNVLYGLREIDKNLINISKIFEYSFLKELTTVKLPAIMNYLTIALKLSFARTWRTIIAVEMIAATMYGLGYMIFDARELFNSSIMFGGIFLSGIIYYLIELLIIKNIELFTVIKWGMRQHS</sequence>
<feature type="transmembrane region" description="Helical" evidence="7">
    <location>
        <begin position="83"/>
        <end position="102"/>
    </location>
</feature>
<dbReference type="InterPro" id="IPR000515">
    <property type="entry name" value="MetI-like"/>
</dbReference>
<dbReference type="Gene3D" id="1.10.3720.10">
    <property type="entry name" value="MetI-like"/>
    <property type="match status" value="1"/>
</dbReference>
<dbReference type="InterPro" id="IPR035906">
    <property type="entry name" value="MetI-like_sf"/>
</dbReference>
<dbReference type="PROSITE" id="PS50928">
    <property type="entry name" value="ABC_TM1"/>
    <property type="match status" value="1"/>
</dbReference>
<dbReference type="AlphaFoldDB" id="X1F6R0"/>
<name>X1F6R0_9ZZZZ</name>
<evidence type="ECO:0000256" key="7">
    <source>
        <dbReference type="SAM" id="Phobius"/>
    </source>
</evidence>
<dbReference type="SUPFAM" id="SSF161098">
    <property type="entry name" value="MetI-like"/>
    <property type="match status" value="1"/>
</dbReference>
<evidence type="ECO:0000256" key="3">
    <source>
        <dbReference type="ARBA" id="ARBA00022475"/>
    </source>
</evidence>